<proteinExistence type="predicted"/>
<dbReference type="AlphaFoldDB" id="X1GEG9"/>
<keyword evidence="1" id="KW-0472">Membrane</keyword>
<name>X1GEG9_9ZZZZ</name>
<dbReference type="EMBL" id="BARU01014126">
    <property type="protein sequence ID" value="GAH31433.1"/>
    <property type="molecule type" value="Genomic_DNA"/>
</dbReference>
<feature type="transmembrane region" description="Helical" evidence="1">
    <location>
        <begin position="53"/>
        <end position="72"/>
    </location>
</feature>
<comment type="caution">
    <text evidence="2">The sequence shown here is derived from an EMBL/GenBank/DDBJ whole genome shotgun (WGS) entry which is preliminary data.</text>
</comment>
<accession>X1GEG9</accession>
<sequence length="74" mass="8164">MIRLWSLPWSTVAATARFVVRWLSHHTGVPALVVAAVLVVLGYKILKKSARFAIEVALVAVLLLMATSAGWIHW</sequence>
<feature type="transmembrane region" description="Helical" evidence="1">
    <location>
        <begin position="28"/>
        <end position="46"/>
    </location>
</feature>
<gene>
    <name evidence="2" type="ORF">S03H2_25118</name>
</gene>
<evidence type="ECO:0000256" key="1">
    <source>
        <dbReference type="SAM" id="Phobius"/>
    </source>
</evidence>
<evidence type="ECO:0000313" key="2">
    <source>
        <dbReference type="EMBL" id="GAH31433.1"/>
    </source>
</evidence>
<keyword evidence="1" id="KW-0812">Transmembrane</keyword>
<protein>
    <submittedName>
        <fullName evidence="2">Uncharacterized protein</fullName>
    </submittedName>
</protein>
<organism evidence="2">
    <name type="scientific">marine sediment metagenome</name>
    <dbReference type="NCBI Taxonomy" id="412755"/>
    <lineage>
        <taxon>unclassified sequences</taxon>
        <taxon>metagenomes</taxon>
        <taxon>ecological metagenomes</taxon>
    </lineage>
</organism>
<keyword evidence="1" id="KW-1133">Transmembrane helix</keyword>
<reference evidence="2" key="1">
    <citation type="journal article" date="2014" name="Front. Microbiol.">
        <title>High frequency of phylogenetically diverse reductive dehalogenase-homologous genes in deep subseafloor sedimentary metagenomes.</title>
        <authorList>
            <person name="Kawai M."/>
            <person name="Futagami T."/>
            <person name="Toyoda A."/>
            <person name="Takaki Y."/>
            <person name="Nishi S."/>
            <person name="Hori S."/>
            <person name="Arai W."/>
            <person name="Tsubouchi T."/>
            <person name="Morono Y."/>
            <person name="Uchiyama I."/>
            <person name="Ito T."/>
            <person name="Fujiyama A."/>
            <person name="Inagaki F."/>
            <person name="Takami H."/>
        </authorList>
    </citation>
    <scope>NUCLEOTIDE SEQUENCE</scope>
    <source>
        <strain evidence="2">Expedition CK06-06</strain>
    </source>
</reference>